<evidence type="ECO:0000313" key="1">
    <source>
        <dbReference type="EMBL" id="CCA75744.1"/>
    </source>
</evidence>
<dbReference type="Proteomes" id="UP000007148">
    <property type="component" value="Unassembled WGS sequence"/>
</dbReference>
<evidence type="ECO:0000313" key="2">
    <source>
        <dbReference type="Proteomes" id="UP000007148"/>
    </source>
</evidence>
<accession>G4TWQ1</accession>
<dbReference type="AlphaFoldDB" id="G4TWQ1"/>
<dbReference type="EMBL" id="CAFZ01000511">
    <property type="protein sequence ID" value="CCA75744.1"/>
    <property type="molecule type" value="Genomic_DNA"/>
</dbReference>
<organism evidence="1 2">
    <name type="scientific">Serendipita indica (strain DSM 11827)</name>
    <name type="common">Root endophyte fungus</name>
    <name type="synonym">Piriformospora indica</name>
    <dbReference type="NCBI Taxonomy" id="1109443"/>
    <lineage>
        <taxon>Eukaryota</taxon>
        <taxon>Fungi</taxon>
        <taxon>Dikarya</taxon>
        <taxon>Basidiomycota</taxon>
        <taxon>Agaricomycotina</taxon>
        <taxon>Agaricomycetes</taxon>
        <taxon>Sebacinales</taxon>
        <taxon>Serendipitaceae</taxon>
        <taxon>Serendipita</taxon>
    </lineage>
</organism>
<dbReference type="HOGENOM" id="CLU_2671966_0_0_1"/>
<reference evidence="1 2" key="1">
    <citation type="journal article" date="2011" name="PLoS Pathog.">
        <title>Endophytic Life Strategies Decoded by Genome and Transcriptome Analyses of the Mutualistic Root Symbiont Piriformospora indica.</title>
        <authorList>
            <person name="Zuccaro A."/>
            <person name="Lahrmann U."/>
            <person name="Guldener U."/>
            <person name="Langen G."/>
            <person name="Pfiffi S."/>
            <person name="Biedenkopf D."/>
            <person name="Wong P."/>
            <person name="Samans B."/>
            <person name="Grimm C."/>
            <person name="Basiewicz M."/>
            <person name="Murat C."/>
            <person name="Martin F."/>
            <person name="Kogel K.H."/>
        </authorList>
    </citation>
    <scope>NUCLEOTIDE SEQUENCE [LARGE SCALE GENOMIC DNA]</scope>
    <source>
        <strain evidence="1 2">DSM 11827</strain>
    </source>
</reference>
<dbReference type="InParanoid" id="G4TWQ1"/>
<gene>
    <name evidence="1" type="ORF">PIIN_09734</name>
</gene>
<protein>
    <submittedName>
        <fullName evidence="1">Uncharacterized protein</fullName>
    </submittedName>
</protein>
<sequence>MTRLSVLGLYGGKELSLSLPAVISLNARDCDTLSCVQANLGLLQELKLFYEQPTDKFDILSEDQALRTLEIYTEY</sequence>
<comment type="caution">
    <text evidence="1">The sequence shown here is derived from an EMBL/GenBank/DDBJ whole genome shotgun (WGS) entry which is preliminary data.</text>
</comment>
<proteinExistence type="predicted"/>
<name>G4TWQ1_SERID</name>
<keyword evidence="2" id="KW-1185">Reference proteome</keyword>